<evidence type="ECO:0000313" key="2">
    <source>
        <dbReference type="Proteomes" id="UP000199586"/>
    </source>
</evidence>
<dbReference type="AlphaFoldDB" id="A0A1I5UZI3"/>
<organism evidence="1 2">
    <name type="scientific">Sphingomonas rubra</name>
    <dbReference type="NCBI Taxonomy" id="634430"/>
    <lineage>
        <taxon>Bacteria</taxon>
        <taxon>Pseudomonadati</taxon>
        <taxon>Pseudomonadota</taxon>
        <taxon>Alphaproteobacteria</taxon>
        <taxon>Sphingomonadales</taxon>
        <taxon>Sphingomonadaceae</taxon>
        <taxon>Sphingomonas</taxon>
    </lineage>
</organism>
<accession>A0A1I5UZI3</accession>
<proteinExistence type="predicted"/>
<protein>
    <submittedName>
        <fullName evidence="1">Uncharacterized protein</fullName>
    </submittedName>
</protein>
<dbReference type="EMBL" id="FOXP01000021">
    <property type="protein sequence ID" value="SFQ00572.1"/>
    <property type="molecule type" value="Genomic_DNA"/>
</dbReference>
<keyword evidence="2" id="KW-1185">Reference proteome</keyword>
<sequence>MADMVDRSGLILTDWADNNAKMQAQMYLQAQRQQQQADYARQRAVEDAANAARQQYASGNIAGAQQTAAQGNAWDVWGSIDQTQKAQVAQQASNIGTAAYNMSRLPKGQQRLDYFSSFAPTLKSHGMSDVEIAQYANSGFLDNDDMLRGYADKAVGIKALWDADQKAIDDARDHRYKMEEDYAKPITAADGAVLTRGEDGSYSAVYTPGTKPMQEILTNEDGSHSYVNIPGTAGNTYTPATGSGGQRVMGWTPRGADGNSNASVDNKVGLIARGVGASADTPLSAQQFLSLDMTRLEGRAAGRNNPGNMKNTDGSWKQFNSPQEYQQAQRAWLQRRWNEGARTVRDAVEGRVVGRAPQAPGPRVSPDSGIQVQNLGGGRSGPLWVDEQRLINGQTINGQRNQKTGEFKALGGAAGKPQADNSNALADLNTTISTVDRIVKHPGLSSVVGVPGLTGGLLGGKVIPGTNAAGFVSLMKNFNANAYLAQIAKMKGLGALSDAEGQRLSAAIGSIDTGQSEEEFKSNMAIVRQGLIAARDRLSRRPAGSQQPQTRVVNGRTYVKVAGGWKAQ</sequence>
<name>A0A1I5UZI3_9SPHN</name>
<evidence type="ECO:0000313" key="1">
    <source>
        <dbReference type="EMBL" id="SFQ00572.1"/>
    </source>
</evidence>
<reference evidence="1 2" key="1">
    <citation type="submission" date="2016-10" db="EMBL/GenBank/DDBJ databases">
        <authorList>
            <person name="de Groot N.N."/>
        </authorList>
    </citation>
    <scope>NUCLEOTIDE SEQUENCE [LARGE SCALE GENOMIC DNA]</scope>
    <source>
        <strain evidence="1 2">CGMCC 1.9113</strain>
    </source>
</reference>
<dbReference type="STRING" id="634430.SAMN04488241_1216"/>
<dbReference type="Proteomes" id="UP000199586">
    <property type="component" value="Unassembled WGS sequence"/>
</dbReference>
<dbReference type="OrthoDB" id="7574355at2"/>
<dbReference type="RefSeq" id="WP_143090224.1">
    <property type="nucleotide sequence ID" value="NZ_FOXP01000021.1"/>
</dbReference>
<gene>
    <name evidence="1" type="ORF">SAMN04488241_1216</name>
</gene>